<dbReference type="Gene3D" id="1.10.760.10">
    <property type="entry name" value="Cytochrome c-like domain"/>
    <property type="match status" value="1"/>
</dbReference>
<accession>A0A0E2Z899</accession>
<dbReference type="SUPFAM" id="SSF46626">
    <property type="entry name" value="Cytochrome c"/>
    <property type="match status" value="1"/>
</dbReference>
<name>A0A0E2Z899_9GAMM</name>
<proteinExistence type="predicted"/>
<evidence type="ECO:0000313" key="8">
    <source>
        <dbReference type="Proteomes" id="UP000028839"/>
    </source>
</evidence>
<dbReference type="PROSITE" id="PS51257">
    <property type="entry name" value="PROKAR_LIPOPROTEIN"/>
    <property type="match status" value="1"/>
</dbReference>
<feature type="chain" id="PRO_5002408117" description="Cytochrome c domain-containing protein" evidence="5">
    <location>
        <begin position="25"/>
        <end position="213"/>
    </location>
</feature>
<dbReference type="GO" id="GO:0020037">
    <property type="term" value="F:heme binding"/>
    <property type="evidence" value="ECO:0007669"/>
    <property type="project" value="InterPro"/>
</dbReference>
<dbReference type="EMBL" id="JPGN01000036">
    <property type="protein sequence ID" value="KFI19830.1"/>
    <property type="molecule type" value="Genomic_DNA"/>
</dbReference>
<dbReference type="InterPro" id="IPR009056">
    <property type="entry name" value="Cyt_c-like_dom"/>
</dbReference>
<dbReference type="PROSITE" id="PS51007">
    <property type="entry name" value="CYTC"/>
    <property type="match status" value="1"/>
</dbReference>
<dbReference type="PANTHER" id="PTHR40394:SF2">
    <property type="entry name" value="QUINOL:CYTOCHROME C OXIDOREDUCTASE MEMBRANE PROTEIN"/>
    <property type="match status" value="1"/>
</dbReference>
<reference evidence="7 8" key="1">
    <citation type="submission" date="2014-07" db="EMBL/GenBank/DDBJ databases">
        <title>Comparative analysis of Nitrosococcus oceani genome inventories of strains from Pacific and Atlantic gyres.</title>
        <authorList>
            <person name="Lim C.K."/>
            <person name="Wang L."/>
            <person name="Sayavedra-Soto L.A."/>
            <person name="Klotz M.G."/>
        </authorList>
    </citation>
    <scope>NUCLEOTIDE SEQUENCE [LARGE SCALE GENOMIC DNA]</scope>
    <source>
        <strain evidence="7 8">C-27</strain>
    </source>
</reference>
<evidence type="ECO:0000256" key="4">
    <source>
        <dbReference type="PROSITE-ProRule" id="PRU00433"/>
    </source>
</evidence>
<dbReference type="HOGENOM" id="CLU_088548_1_0_6"/>
<sequence length="213" mass="24019">MRLNRNQVLSLMATAMLIFLSSGCENVMQNMYDQPKYKPLSKSNLFSDDQSARPLVEETVMFSAGSFAGSSSGREGKKAAFYLPKGKIPSDKIPFPITAKLLKRGQERFNIYCAPCHGQTGYGDGMIVHRGFPSPPSYHSTRLRDAPDSHFYNVITQGFGRMFSYATRVEPQDRWAIVAYIRALQLSQNTTLHNIPEETVRRQLGKKNDNQTE</sequence>
<dbReference type="GO" id="GO:0009055">
    <property type="term" value="F:electron transfer activity"/>
    <property type="evidence" value="ECO:0007669"/>
    <property type="project" value="InterPro"/>
</dbReference>
<dbReference type="AlphaFoldDB" id="A0A0E2Z899"/>
<keyword evidence="2 4" id="KW-0479">Metal-binding</keyword>
<dbReference type="OrthoDB" id="9779283at2"/>
<evidence type="ECO:0000313" key="7">
    <source>
        <dbReference type="EMBL" id="KFI19830.1"/>
    </source>
</evidence>
<gene>
    <name evidence="7" type="ORF">IB75_06480</name>
</gene>
<keyword evidence="1 4" id="KW-0349">Heme</keyword>
<dbReference type="InterPro" id="IPR036909">
    <property type="entry name" value="Cyt_c-like_dom_sf"/>
</dbReference>
<evidence type="ECO:0000256" key="3">
    <source>
        <dbReference type="ARBA" id="ARBA00023004"/>
    </source>
</evidence>
<evidence type="ECO:0000256" key="1">
    <source>
        <dbReference type="ARBA" id="ARBA00022617"/>
    </source>
</evidence>
<organism evidence="7 8">
    <name type="scientific">Nitrosococcus oceani C-27</name>
    <dbReference type="NCBI Taxonomy" id="314279"/>
    <lineage>
        <taxon>Bacteria</taxon>
        <taxon>Pseudomonadati</taxon>
        <taxon>Pseudomonadota</taxon>
        <taxon>Gammaproteobacteria</taxon>
        <taxon>Chromatiales</taxon>
        <taxon>Chromatiaceae</taxon>
        <taxon>Nitrosococcus</taxon>
    </lineage>
</organism>
<keyword evidence="5" id="KW-0732">Signal</keyword>
<evidence type="ECO:0000259" key="6">
    <source>
        <dbReference type="PROSITE" id="PS51007"/>
    </source>
</evidence>
<evidence type="ECO:0000256" key="5">
    <source>
        <dbReference type="SAM" id="SignalP"/>
    </source>
</evidence>
<dbReference type="Proteomes" id="UP000028839">
    <property type="component" value="Unassembled WGS sequence"/>
</dbReference>
<protein>
    <recommendedName>
        <fullName evidence="6">Cytochrome c domain-containing protein</fullName>
    </recommendedName>
</protein>
<dbReference type="PANTHER" id="PTHR40394">
    <property type="entry name" value="LIPOPROTEIN-RELATED"/>
    <property type="match status" value="1"/>
</dbReference>
<keyword evidence="3 4" id="KW-0408">Iron</keyword>
<feature type="domain" description="Cytochrome c" evidence="6">
    <location>
        <begin position="100"/>
        <end position="185"/>
    </location>
</feature>
<comment type="caution">
    <text evidence="7">The sequence shown here is derived from an EMBL/GenBank/DDBJ whole genome shotgun (WGS) entry which is preliminary data.</text>
</comment>
<dbReference type="Pfam" id="PF13442">
    <property type="entry name" value="Cytochrome_CBB3"/>
    <property type="match status" value="1"/>
</dbReference>
<evidence type="ECO:0000256" key="2">
    <source>
        <dbReference type="ARBA" id="ARBA00022723"/>
    </source>
</evidence>
<feature type="signal peptide" evidence="5">
    <location>
        <begin position="1"/>
        <end position="24"/>
    </location>
</feature>
<dbReference type="GO" id="GO:0046872">
    <property type="term" value="F:metal ion binding"/>
    <property type="evidence" value="ECO:0007669"/>
    <property type="project" value="UniProtKB-KW"/>
</dbReference>